<dbReference type="Gene3D" id="2.30.30.140">
    <property type="match status" value="1"/>
</dbReference>
<dbReference type="InterPro" id="IPR001752">
    <property type="entry name" value="Kinesin_motor_dom"/>
</dbReference>
<feature type="compositionally biased region" description="Basic residues" evidence="5">
    <location>
        <begin position="877"/>
        <end position="887"/>
    </location>
</feature>
<feature type="compositionally biased region" description="Low complexity" evidence="5">
    <location>
        <begin position="1"/>
        <end position="10"/>
    </location>
</feature>
<feature type="binding site" evidence="3">
    <location>
        <begin position="249"/>
        <end position="256"/>
    </location>
    <ligand>
        <name>ATP</name>
        <dbReference type="ChEBI" id="CHEBI:30616"/>
    </ligand>
</feature>
<reference evidence="7" key="1">
    <citation type="submission" date="2020-10" db="EMBL/GenBank/DDBJ databases">
        <title>Unveiling of a novel bifunctional photoreceptor, Dualchrome1, isolated from a cosmopolitan green alga.</title>
        <authorList>
            <person name="Suzuki S."/>
            <person name="Kawachi M."/>
        </authorList>
    </citation>
    <scope>NUCLEOTIDE SEQUENCE</scope>
    <source>
        <strain evidence="7">NIES 2893</strain>
    </source>
</reference>
<keyword evidence="2 3" id="KW-0505">Motor protein</keyword>
<feature type="compositionally biased region" description="Acidic residues" evidence="5">
    <location>
        <begin position="744"/>
        <end position="762"/>
    </location>
</feature>
<feature type="region of interest" description="Disordered" evidence="5">
    <location>
        <begin position="735"/>
        <end position="805"/>
    </location>
</feature>
<evidence type="ECO:0000256" key="4">
    <source>
        <dbReference type="SAM" id="Coils"/>
    </source>
</evidence>
<organism evidence="7 8">
    <name type="scientific">Pycnococcus provasolii</name>
    <dbReference type="NCBI Taxonomy" id="41880"/>
    <lineage>
        <taxon>Eukaryota</taxon>
        <taxon>Viridiplantae</taxon>
        <taxon>Chlorophyta</taxon>
        <taxon>Pseudoscourfieldiophyceae</taxon>
        <taxon>Pseudoscourfieldiales</taxon>
        <taxon>Pycnococcaceae</taxon>
        <taxon>Pycnococcus</taxon>
    </lineage>
</organism>
<feature type="coiled-coil region" evidence="4">
    <location>
        <begin position="534"/>
        <end position="725"/>
    </location>
</feature>
<name>A0A830HMB4_9CHLO</name>
<feature type="domain" description="Kinesin motor" evidence="6">
    <location>
        <begin position="159"/>
        <end position="529"/>
    </location>
</feature>
<feature type="region of interest" description="Disordered" evidence="5">
    <location>
        <begin position="45"/>
        <end position="64"/>
    </location>
</feature>
<dbReference type="SMART" id="SM00129">
    <property type="entry name" value="KISc"/>
    <property type="match status" value="1"/>
</dbReference>
<accession>A0A830HMB4</accession>
<comment type="caution">
    <text evidence="7">The sequence shown here is derived from an EMBL/GenBank/DDBJ whole genome shotgun (WGS) entry which is preliminary data.</text>
</comment>
<dbReference type="PANTHER" id="PTHR47968:SF75">
    <property type="entry name" value="CENTROMERE-ASSOCIATED PROTEIN E"/>
    <property type="match status" value="1"/>
</dbReference>
<evidence type="ECO:0000256" key="2">
    <source>
        <dbReference type="ARBA" id="ARBA00023175"/>
    </source>
</evidence>
<evidence type="ECO:0000256" key="5">
    <source>
        <dbReference type="SAM" id="MobiDB-lite"/>
    </source>
</evidence>
<feature type="region of interest" description="Disordered" evidence="5">
    <location>
        <begin position="1"/>
        <end position="23"/>
    </location>
</feature>
<feature type="region of interest" description="Disordered" evidence="5">
    <location>
        <begin position="109"/>
        <end position="132"/>
    </location>
</feature>
<keyword evidence="3" id="KW-0547">Nucleotide-binding</keyword>
<protein>
    <recommendedName>
        <fullName evidence="6">Kinesin motor domain-containing protein</fullName>
    </recommendedName>
</protein>
<dbReference type="SUPFAM" id="SSF52540">
    <property type="entry name" value="P-loop containing nucleoside triphosphate hydrolases"/>
    <property type="match status" value="1"/>
</dbReference>
<dbReference type="GO" id="GO:0003777">
    <property type="term" value="F:microtubule motor activity"/>
    <property type="evidence" value="ECO:0007669"/>
    <property type="project" value="InterPro"/>
</dbReference>
<evidence type="ECO:0000313" key="7">
    <source>
        <dbReference type="EMBL" id="GHP06940.1"/>
    </source>
</evidence>
<dbReference type="AlphaFoldDB" id="A0A830HMB4"/>
<evidence type="ECO:0000256" key="3">
    <source>
        <dbReference type="PROSITE-ProRule" id="PRU00283"/>
    </source>
</evidence>
<keyword evidence="8" id="KW-1185">Reference proteome</keyword>
<dbReference type="PANTHER" id="PTHR47968">
    <property type="entry name" value="CENTROMERE PROTEIN E"/>
    <property type="match status" value="1"/>
</dbReference>
<keyword evidence="3" id="KW-0067">ATP-binding</keyword>
<dbReference type="Pfam" id="PF00225">
    <property type="entry name" value="Kinesin"/>
    <property type="match status" value="2"/>
</dbReference>
<proteinExistence type="inferred from homology"/>
<dbReference type="PROSITE" id="PS50067">
    <property type="entry name" value="KINESIN_MOTOR_2"/>
    <property type="match status" value="1"/>
</dbReference>
<feature type="compositionally biased region" description="Low complexity" evidence="5">
    <location>
        <begin position="113"/>
        <end position="125"/>
    </location>
</feature>
<dbReference type="GO" id="GO:0008017">
    <property type="term" value="F:microtubule binding"/>
    <property type="evidence" value="ECO:0007669"/>
    <property type="project" value="InterPro"/>
</dbReference>
<dbReference type="EMBL" id="BNJQ01000014">
    <property type="protein sequence ID" value="GHP06940.1"/>
    <property type="molecule type" value="Genomic_DNA"/>
</dbReference>
<feature type="region of interest" description="Disordered" evidence="5">
    <location>
        <begin position="403"/>
        <end position="426"/>
    </location>
</feature>
<dbReference type="OrthoDB" id="3176171at2759"/>
<dbReference type="InterPro" id="IPR027640">
    <property type="entry name" value="Kinesin-like_fam"/>
</dbReference>
<dbReference type="GO" id="GO:0007018">
    <property type="term" value="P:microtubule-based movement"/>
    <property type="evidence" value="ECO:0007669"/>
    <property type="project" value="InterPro"/>
</dbReference>
<evidence type="ECO:0000256" key="1">
    <source>
        <dbReference type="ARBA" id="ARBA00023054"/>
    </source>
</evidence>
<sequence>MPTTPGAPHTPSAPSPPALLEECPLSPSERWASVLLDTQPAVIPTTTAAKGTPPLPPPSPTRTHVVDTPKAAALVGDNQENCQDETALRTPVSALRKHHASSVLQLKFRPRSATTTPKATPGTQTHQRPATASMLRQQQPYYPSSPASPTGHGPSSVARISVVVRVKPNFQNDNNAGTTTAASIQIKTNNNSSSTSSIHIIDNNGHSHDAHADRIFGPDASESHIFDAVGRGAVDGVLRGVNQSLLAYGATGSGKTHTLGFDNKEGLTPRVLAYLTKEIARFGGDCVVTTKASFFEVYNEGVYDLLRPTATTHDKHDGDSNKLKVFGGTVKGAEERTCRTLEQLQSMLEMGVARRAAASTASNARSSRSHAIFKIFVARRRADGTMLKANLFLVDLAGAESLEKSSPQDAAATPAPLPKTPGRGGYYQQMTPRTPGTPSRGMAGLEASGRQAEGRAINLSLLTLKRVVESIGEGKQHIPWRESNLTMLLRDAIGGNSRTSICACVADDSAADVSRSINTLRFAVNAQRVICEPVVNASRELEAEKKQRLEAEAAAKEQRDLDAKLAEAREEERVELETRHRKAIEAQREELRELEAALVLASEEKERAVQAARREALASKREASNEAERLQRLSKVLETQRRELQVVFDEEKRLALEEMRIKMLDEHRLALQEVEARHAQALQEQRQQMQEGHARALQEQRVQLEKAAESELAAQREELEMAALAVLEEEVERRESGGIACSPIEEEAEAEQEPEPEQEQEQEQEHAKMAQAWAHSSVVSAIESPEPAATAPVDMPAPVATSPSSSYGLGARITKLFDDGNYYEGTVTATDAPGRYTHVVTYDDGDVESYTLNQLRKQCQLVSSSGGGGGDGGKPSQKSRRRLLKQKAVKDVDSPSNKRMSVLMLNGEGGPLRRIAQVEHVNVHEAIKAKGNSKWRGAA</sequence>
<dbReference type="InterPro" id="IPR036961">
    <property type="entry name" value="Kinesin_motor_dom_sf"/>
</dbReference>
<keyword evidence="1 4" id="KW-0175">Coiled coil</keyword>
<dbReference type="Proteomes" id="UP000660262">
    <property type="component" value="Unassembled WGS sequence"/>
</dbReference>
<gene>
    <name evidence="7" type="ORF">PPROV_000568400</name>
</gene>
<dbReference type="GO" id="GO:0005524">
    <property type="term" value="F:ATP binding"/>
    <property type="evidence" value="ECO:0007669"/>
    <property type="project" value="UniProtKB-UniRule"/>
</dbReference>
<dbReference type="InterPro" id="IPR027417">
    <property type="entry name" value="P-loop_NTPase"/>
</dbReference>
<evidence type="ECO:0000313" key="8">
    <source>
        <dbReference type="Proteomes" id="UP000660262"/>
    </source>
</evidence>
<dbReference type="PRINTS" id="PR00380">
    <property type="entry name" value="KINESINHEAVY"/>
</dbReference>
<dbReference type="Gene3D" id="3.40.850.10">
    <property type="entry name" value="Kinesin motor domain"/>
    <property type="match status" value="1"/>
</dbReference>
<feature type="region of interest" description="Disordered" evidence="5">
    <location>
        <begin position="861"/>
        <end position="896"/>
    </location>
</feature>
<comment type="similarity">
    <text evidence="3">Belongs to the TRAFAC class myosin-kinesin ATPase superfamily. Kinesin family.</text>
</comment>
<evidence type="ECO:0000259" key="6">
    <source>
        <dbReference type="PROSITE" id="PS50067"/>
    </source>
</evidence>